<dbReference type="RefSeq" id="WP_280516432.1">
    <property type="nucleotide sequence ID" value="NZ_LK995481.1"/>
</dbReference>
<dbReference type="InterPro" id="IPR001375">
    <property type="entry name" value="Peptidase_S9_cat"/>
</dbReference>
<dbReference type="GO" id="GO:0008236">
    <property type="term" value="F:serine-type peptidase activity"/>
    <property type="evidence" value="ECO:0007669"/>
    <property type="project" value="InterPro"/>
</dbReference>
<keyword evidence="2" id="KW-1133">Transmembrane helix</keyword>
<evidence type="ECO:0000313" key="4">
    <source>
        <dbReference type="EMBL" id="CED90675.1"/>
    </source>
</evidence>
<dbReference type="InterPro" id="IPR053145">
    <property type="entry name" value="AB_hydrolase_Est10"/>
</dbReference>
<evidence type="ECO:0000256" key="1">
    <source>
        <dbReference type="SAM" id="MobiDB-lite"/>
    </source>
</evidence>
<feature type="compositionally biased region" description="Basic residues" evidence="1">
    <location>
        <begin position="24"/>
        <end position="40"/>
    </location>
</feature>
<feature type="transmembrane region" description="Helical" evidence="2">
    <location>
        <begin position="558"/>
        <end position="580"/>
    </location>
</feature>
<feature type="domain" description="Peptidase S9 prolyl oligopeptidase catalytic" evidence="3">
    <location>
        <begin position="263"/>
        <end position="420"/>
    </location>
</feature>
<protein>
    <submittedName>
        <fullName evidence="4">Dienelactone hydrolase</fullName>
    </submittedName>
</protein>
<sequence length="635" mass="67744">MSPVSQPPDDRSGGGAEPRPKTASPRRRRTRPVSPRRARPKAQPARITAAELRSGWAWLREFPRRAWALLSRLWRTERRRTLIVLAAAVGVAVLLGWLGTGGREIWEIMLTVGLGALVLAVSTDHRTIGGVVVAVLGLSLIGTFAGPRWNPQPLTDSLAPSTTDTSIGGAVATAAVGTYEVETTTITITQADGEEVPALLRRPVGVEEDTPGVVFMHGAGTHSIWGFTEQAEALTSTGVTTLVPSKPMENYSATDRDYLSMAADYQRSLDYLVALDGVDSDDVGIYGESEGAIPGVVLTAEDDRVAFLILASAPVVRLREQAALAVDSYMRNVGVPQAMLDLIPRVLGSAEIPGGGFEYADFDSVSYLETITVPILMMYGTADASMPLVQGPSTVWEALQAADNDQLTVRYYDGANHGLKLGITTDGSLAPGVTRDLSRWVNGLPDTAAAVPHVAGATPTQAYWAQRPASTRWYASGDLMLATFVIGFGLMAAAGLGWLLGQGPRLRGRRGLHLPDPIGRWAVSLSVSVSLAWALYIVYILGVASLATSYHTNYLFSYGGWVVVQLVAVVAVVILVKLTYRARLMRAAAHAANQERGEKGRWLTVPAAAVLSAVVIGAATLLVAIAYWGLFPMLV</sequence>
<dbReference type="AlphaFoldDB" id="A0A1L7R9Y9"/>
<feature type="transmembrane region" description="Helical" evidence="2">
    <location>
        <begin position="479"/>
        <end position="500"/>
    </location>
</feature>
<dbReference type="SUPFAM" id="SSF53474">
    <property type="entry name" value="alpha/beta-Hydrolases"/>
    <property type="match status" value="1"/>
</dbReference>
<proteinExistence type="predicted"/>
<dbReference type="InterPro" id="IPR029058">
    <property type="entry name" value="AB_hydrolase_fold"/>
</dbReference>
<keyword evidence="2" id="KW-0812">Transmembrane</keyword>
<feature type="transmembrane region" description="Helical" evidence="2">
    <location>
        <begin position="601"/>
        <end position="630"/>
    </location>
</feature>
<feature type="transmembrane region" description="Helical" evidence="2">
    <location>
        <begin position="81"/>
        <end position="99"/>
    </location>
</feature>
<evidence type="ECO:0000256" key="2">
    <source>
        <dbReference type="SAM" id="Phobius"/>
    </source>
</evidence>
<feature type="transmembrane region" description="Helical" evidence="2">
    <location>
        <begin position="105"/>
        <end position="121"/>
    </location>
</feature>
<dbReference type="GO" id="GO:0052689">
    <property type="term" value="F:carboxylic ester hydrolase activity"/>
    <property type="evidence" value="ECO:0007669"/>
    <property type="project" value="TreeGrafter"/>
</dbReference>
<evidence type="ECO:0000259" key="3">
    <source>
        <dbReference type="Pfam" id="PF00326"/>
    </source>
</evidence>
<organism evidence="4">
    <name type="scientific">Actinomyces succiniciruminis</name>
    <dbReference type="NCBI Taxonomy" id="1522002"/>
    <lineage>
        <taxon>Bacteria</taxon>
        <taxon>Bacillati</taxon>
        <taxon>Actinomycetota</taxon>
        <taxon>Actinomycetes</taxon>
        <taxon>Actinomycetales</taxon>
        <taxon>Actinomycetaceae</taxon>
        <taxon>Actinomyces</taxon>
    </lineage>
</organism>
<dbReference type="PANTHER" id="PTHR43265">
    <property type="entry name" value="ESTERASE ESTD"/>
    <property type="match status" value="1"/>
</dbReference>
<feature type="transmembrane region" description="Helical" evidence="2">
    <location>
        <begin position="521"/>
        <end position="546"/>
    </location>
</feature>
<name>A0A1L7R9Y9_9ACTO</name>
<keyword evidence="2" id="KW-0472">Membrane</keyword>
<dbReference type="Gene3D" id="3.40.50.1820">
    <property type="entry name" value="alpha/beta hydrolase"/>
    <property type="match status" value="1"/>
</dbReference>
<dbReference type="GO" id="GO:0006508">
    <property type="term" value="P:proteolysis"/>
    <property type="evidence" value="ECO:0007669"/>
    <property type="project" value="InterPro"/>
</dbReference>
<dbReference type="Pfam" id="PF00326">
    <property type="entry name" value="Peptidase_S9"/>
    <property type="match status" value="1"/>
</dbReference>
<dbReference type="PANTHER" id="PTHR43265:SF1">
    <property type="entry name" value="ESTERASE ESTD"/>
    <property type="match status" value="1"/>
</dbReference>
<feature type="transmembrane region" description="Helical" evidence="2">
    <location>
        <begin position="128"/>
        <end position="149"/>
    </location>
</feature>
<dbReference type="EMBL" id="LK995481">
    <property type="protein sequence ID" value="CED90675.1"/>
    <property type="molecule type" value="Genomic_DNA"/>
</dbReference>
<gene>
    <name evidence="4" type="ORF">AAM4_0843</name>
</gene>
<feature type="region of interest" description="Disordered" evidence="1">
    <location>
        <begin position="1"/>
        <end position="44"/>
    </location>
</feature>
<accession>A0A1L7R9Y9</accession>
<keyword evidence="4" id="KW-0378">Hydrolase</keyword>
<reference evidence="4" key="1">
    <citation type="submission" date="2014-07" db="EMBL/GenBank/DDBJ databases">
        <authorList>
            <person name="Zhang J.E."/>
            <person name="Yang H."/>
            <person name="Guo J."/>
            <person name="Deng Z."/>
            <person name="Luo H."/>
            <person name="Luo M."/>
            <person name="Zhao B."/>
        </authorList>
    </citation>
    <scope>NUCLEOTIDE SEQUENCE</scope>
    <source>
        <strain evidence="4">AM4</strain>
    </source>
</reference>